<evidence type="ECO:0000259" key="3">
    <source>
        <dbReference type="PROSITE" id="PS51031"/>
    </source>
</evidence>
<dbReference type="GO" id="GO:0003677">
    <property type="term" value="F:DNA binding"/>
    <property type="evidence" value="ECO:0007669"/>
    <property type="project" value="InterPro"/>
</dbReference>
<dbReference type="AlphaFoldDB" id="A0A7R8UL53"/>
<dbReference type="InterPro" id="IPR006578">
    <property type="entry name" value="MADF-dom"/>
</dbReference>
<proteinExistence type="predicted"/>
<dbReference type="SMART" id="SM00595">
    <property type="entry name" value="MADF"/>
    <property type="match status" value="1"/>
</dbReference>
<evidence type="ECO:0000313" key="5">
    <source>
        <dbReference type="Proteomes" id="UP000594454"/>
    </source>
</evidence>
<keyword evidence="1" id="KW-0539">Nucleus</keyword>
<dbReference type="PROSITE" id="PS51029">
    <property type="entry name" value="MADF"/>
    <property type="match status" value="1"/>
</dbReference>
<dbReference type="InterPro" id="IPR004210">
    <property type="entry name" value="BESS_motif"/>
</dbReference>
<keyword evidence="5" id="KW-1185">Reference proteome</keyword>
<dbReference type="Proteomes" id="UP000594454">
    <property type="component" value="Chromosome 2"/>
</dbReference>
<dbReference type="PANTHER" id="PTHR12243:SF67">
    <property type="entry name" value="COREPRESSOR OF PANGOLIN, ISOFORM A-RELATED"/>
    <property type="match status" value="1"/>
</dbReference>
<dbReference type="OrthoDB" id="6159213at2759"/>
<dbReference type="Pfam" id="PF02944">
    <property type="entry name" value="BESS"/>
    <property type="match status" value="1"/>
</dbReference>
<dbReference type="PANTHER" id="PTHR12243">
    <property type="entry name" value="MADF DOMAIN TRANSCRIPTION FACTOR"/>
    <property type="match status" value="1"/>
</dbReference>
<dbReference type="GO" id="GO:0005634">
    <property type="term" value="C:nucleus"/>
    <property type="evidence" value="ECO:0007669"/>
    <property type="project" value="UniProtKB-SubCell"/>
</dbReference>
<gene>
    <name evidence="4" type="ORF">HERILL_LOCUS5672</name>
</gene>
<evidence type="ECO:0000256" key="1">
    <source>
        <dbReference type="PROSITE-ProRule" id="PRU00371"/>
    </source>
</evidence>
<sequence length="267" mass="31952">MDCEVLINAVQERPAVWDIANKHHHNRHILDKLWDEIRRKVGSSKDKCRRKWKYLKDRFRTELRKERIFIRSGKSETYEFKTKFVYFHQMSFMRSQMWVGKTEDQFLDYPTLDQPDLEYDETNITNNLYDDGYREESPEGNGYVHSNINHRVAAVEAGTSAPPQTQTDDSRIPKLTLKVHRKVNRRKIAKRFLQIEERKAELLEKIEMERNQPKDSDDLLFFKSLLGFMDTFTPAQNLRVRNKIQAVIFEEINESASYYPINEKFHM</sequence>
<organism evidence="4 5">
    <name type="scientific">Hermetia illucens</name>
    <name type="common">Black soldier fly</name>
    <dbReference type="NCBI Taxonomy" id="343691"/>
    <lineage>
        <taxon>Eukaryota</taxon>
        <taxon>Metazoa</taxon>
        <taxon>Ecdysozoa</taxon>
        <taxon>Arthropoda</taxon>
        <taxon>Hexapoda</taxon>
        <taxon>Insecta</taxon>
        <taxon>Pterygota</taxon>
        <taxon>Neoptera</taxon>
        <taxon>Endopterygota</taxon>
        <taxon>Diptera</taxon>
        <taxon>Brachycera</taxon>
        <taxon>Stratiomyomorpha</taxon>
        <taxon>Stratiomyidae</taxon>
        <taxon>Hermetiinae</taxon>
        <taxon>Hermetia</taxon>
    </lineage>
</organism>
<dbReference type="EMBL" id="LR899010">
    <property type="protein sequence ID" value="CAD7082654.1"/>
    <property type="molecule type" value="Genomic_DNA"/>
</dbReference>
<dbReference type="InterPro" id="IPR039353">
    <property type="entry name" value="TF_Adf1"/>
</dbReference>
<dbReference type="InParanoid" id="A0A7R8UL53"/>
<accession>A0A7R8UL53</accession>
<evidence type="ECO:0000313" key="4">
    <source>
        <dbReference type="EMBL" id="CAD7082654.1"/>
    </source>
</evidence>
<dbReference type="Pfam" id="PF10545">
    <property type="entry name" value="MADF_DNA_bdg"/>
    <property type="match status" value="1"/>
</dbReference>
<feature type="domain" description="BESS" evidence="3">
    <location>
        <begin position="215"/>
        <end position="254"/>
    </location>
</feature>
<evidence type="ECO:0008006" key="6">
    <source>
        <dbReference type="Google" id="ProtNLM"/>
    </source>
</evidence>
<protein>
    <recommendedName>
        <fullName evidence="6">MADF domain-containing protein</fullName>
    </recommendedName>
</protein>
<dbReference type="PROSITE" id="PS51031">
    <property type="entry name" value="BESS"/>
    <property type="match status" value="1"/>
</dbReference>
<feature type="domain" description="MADF" evidence="2">
    <location>
        <begin position="5"/>
        <end position="98"/>
    </location>
</feature>
<evidence type="ECO:0000259" key="2">
    <source>
        <dbReference type="PROSITE" id="PS51029"/>
    </source>
</evidence>
<name>A0A7R8UL53_HERIL</name>
<reference evidence="4 5" key="1">
    <citation type="submission" date="2020-11" db="EMBL/GenBank/DDBJ databases">
        <authorList>
            <person name="Wallbank WR R."/>
            <person name="Pardo Diaz C."/>
            <person name="Kozak K."/>
            <person name="Martin S."/>
            <person name="Jiggins C."/>
            <person name="Moest M."/>
            <person name="Warren A I."/>
            <person name="Generalovic N T."/>
            <person name="Byers J.R.P. K."/>
            <person name="Montejo-Kovacevich G."/>
            <person name="Yen C E."/>
        </authorList>
    </citation>
    <scope>NUCLEOTIDE SEQUENCE [LARGE SCALE GENOMIC DNA]</scope>
</reference>
<comment type="subcellular location">
    <subcellularLocation>
        <location evidence="1">Nucleus</location>
    </subcellularLocation>
</comment>